<dbReference type="RefSeq" id="WP_286337416.1">
    <property type="nucleotide sequence ID" value="NZ_AP027370.1"/>
</dbReference>
<sequence>MIYGLTPVQAAQKIVGNLAKIEVNALLQLGIEVLKRQNDGTFLIKMGQHTFTTKSETALEPGREYWVEMQQSKEGIVHLKRPMPKPLLFKAVNHTAFEPGFLERLAREEDPASALKEQLLQALAAAPSKEQFQTLTQLLLSLHQGILSIPLRKSGKKMLLQMRKRGQNGSLNQKSVEFYAAMNNIGPLSGTIVQRGHQKDLRLELHYPKSVRLLKERSAFLKGFENVDIGLAPAPVKPFWETEQPGLLDIKG</sequence>
<keyword evidence="2" id="KW-1185">Reference proteome</keyword>
<dbReference type="Proteomes" id="UP001321445">
    <property type="component" value="Chromosome"/>
</dbReference>
<reference evidence="1 2" key="1">
    <citation type="submission" date="2023-03" db="EMBL/GenBank/DDBJ databases">
        <title>Description of Hydrogenimonas sp. ISO32.</title>
        <authorList>
            <person name="Mino S."/>
            <person name="Fukazawa S."/>
            <person name="Sawabe T."/>
        </authorList>
    </citation>
    <scope>NUCLEOTIDE SEQUENCE [LARGE SCALE GENOMIC DNA]</scope>
    <source>
        <strain evidence="1 2">ISO32</strain>
    </source>
</reference>
<protein>
    <submittedName>
        <fullName evidence="1">Uncharacterized protein</fullName>
    </submittedName>
</protein>
<gene>
    <name evidence="1" type="ORF">HCR_05260</name>
</gene>
<dbReference type="EMBL" id="AP027370">
    <property type="protein sequence ID" value="BDY12214.1"/>
    <property type="molecule type" value="Genomic_DNA"/>
</dbReference>
<evidence type="ECO:0000313" key="2">
    <source>
        <dbReference type="Proteomes" id="UP001321445"/>
    </source>
</evidence>
<evidence type="ECO:0000313" key="1">
    <source>
        <dbReference type="EMBL" id="BDY12214.1"/>
    </source>
</evidence>
<name>A0ABN6WT19_9BACT</name>
<organism evidence="1 2">
    <name type="scientific">Hydrogenimonas cancrithermarum</name>
    <dbReference type="NCBI Taxonomy" id="2993563"/>
    <lineage>
        <taxon>Bacteria</taxon>
        <taxon>Pseudomonadati</taxon>
        <taxon>Campylobacterota</taxon>
        <taxon>Epsilonproteobacteria</taxon>
        <taxon>Campylobacterales</taxon>
        <taxon>Hydrogenimonadaceae</taxon>
        <taxon>Hydrogenimonas</taxon>
    </lineage>
</organism>
<accession>A0ABN6WT19</accession>
<proteinExistence type="predicted"/>